<dbReference type="SUPFAM" id="SSF56281">
    <property type="entry name" value="Metallo-hydrolase/oxidoreductase"/>
    <property type="match status" value="1"/>
</dbReference>
<proteinExistence type="inferred from homology"/>
<dbReference type="Gene3D" id="3.60.15.10">
    <property type="entry name" value="Ribonuclease Z/Hydroxyacylglutathione hydrolase-like"/>
    <property type="match status" value="1"/>
</dbReference>
<reference evidence="7" key="3">
    <citation type="submission" date="2023-10" db="EMBL/GenBank/DDBJ databases">
        <authorList>
            <person name="Picardeau M."/>
            <person name="Thibeaux R."/>
        </authorList>
    </citation>
    <scope>NUCLEOTIDE SEQUENCE</scope>
    <source>
        <strain evidence="7">ATI7-C-A5</strain>
    </source>
</reference>
<keyword evidence="9" id="KW-1185">Reference proteome</keyword>
<dbReference type="CDD" id="cd07729">
    <property type="entry name" value="AHL_lactonase_MBL-fold"/>
    <property type="match status" value="1"/>
</dbReference>
<dbReference type="InterPro" id="IPR051013">
    <property type="entry name" value="MBL_superfamily_lactonases"/>
</dbReference>
<dbReference type="AlphaFoldDB" id="A0A2N0B5F1"/>
<evidence type="ECO:0000313" key="9">
    <source>
        <dbReference type="Proteomes" id="UP000232122"/>
    </source>
</evidence>
<keyword evidence="3" id="KW-0479">Metal-binding</keyword>
<dbReference type="PROSITE" id="PS51257">
    <property type="entry name" value="PROKAR_LIPOPROTEIN"/>
    <property type="match status" value="1"/>
</dbReference>
<dbReference type="GO" id="GO:0016787">
    <property type="term" value="F:hydrolase activity"/>
    <property type="evidence" value="ECO:0007669"/>
    <property type="project" value="UniProtKB-KW"/>
</dbReference>
<evidence type="ECO:0000256" key="1">
    <source>
        <dbReference type="ARBA" id="ARBA00001947"/>
    </source>
</evidence>
<organism evidence="8">
    <name type="scientific">Leptospira ellisii</name>
    <dbReference type="NCBI Taxonomy" id="2023197"/>
    <lineage>
        <taxon>Bacteria</taxon>
        <taxon>Pseudomonadati</taxon>
        <taxon>Spirochaetota</taxon>
        <taxon>Spirochaetia</taxon>
        <taxon>Leptospirales</taxon>
        <taxon>Leptospiraceae</taxon>
        <taxon>Leptospira</taxon>
    </lineage>
</organism>
<feature type="domain" description="Metallo-beta-lactamase" evidence="6">
    <location>
        <begin position="76"/>
        <end position="271"/>
    </location>
</feature>
<keyword evidence="5" id="KW-0862">Zinc</keyword>
<evidence type="ECO:0000256" key="3">
    <source>
        <dbReference type="ARBA" id="ARBA00022723"/>
    </source>
</evidence>
<evidence type="ECO:0000256" key="5">
    <source>
        <dbReference type="ARBA" id="ARBA00022833"/>
    </source>
</evidence>
<evidence type="ECO:0000256" key="2">
    <source>
        <dbReference type="ARBA" id="ARBA00007749"/>
    </source>
</evidence>
<sequence>MKSIFFSVSICFCSILSFISCFSKGQNSERGADRSERISSKNCKSRFGLFVFEYGRSFYPDRFLNVEEDKGNREIVYLFYLIRLPGKNILIDSGFSNDIYRKRFGFSSFERSDLLLKKCGIDPKEITDIVLTHFHFDHAGGIFLFPSATIHIQNHDLDLLKRQSYFSNQANYVRSSSLSGRLHSFDGTYSLLSDLRILFTGGHTPGSQAIEWIASPSKRFLFTGDECYLIEECKNGIGLPQGAVFSLKRNRDFIEYVRILNEKGTKILTLHDPSILTQGDELFPGIRLLYFFRE</sequence>
<dbReference type="RefSeq" id="WP_100765574.1">
    <property type="nucleotide sequence ID" value="NZ_NPEF02000001.1"/>
</dbReference>
<dbReference type="OrthoDB" id="9802897at2"/>
<dbReference type="InterPro" id="IPR036866">
    <property type="entry name" value="RibonucZ/Hydroxyglut_hydro"/>
</dbReference>
<evidence type="ECO:0000259" key="6">
    <source>
        <dbReference type="SMART" id="SM00849"/>
    </source>
</evidence>
<dbReference type="PANTHER" id="PTHR42978">
    <property type="entry name" value="QUORUM-QUENCHING LACTONASE YTNP-RELATED-RELATED"/>
    <property type="match status" value="1"/>
</dbReference>
<dbReference type="InterPro" id="IPR001279">
    <property type="entry name" value="Metallo-B-lactamas"/>
</dbReference>
<reference evidence="7 9" key="2">
    <citation type="journal article" date="2018" name="Microb. Genom.">
        <title>Deciphering the unexplored Leptospira diversity from soils uncovers genomic evolution to virulence.</title>
        <authorList>
            <person name="Thibeaux R."/>
            <person name="Iraola G."/>
            <person name="Ferres I."/>
            <person name="Bierque E."/>
            <person name="Girault D."/>
            <person name="Soupe-Gilbert M.E."/>
            <person name="Picardeau M."/>
            <person name="Goarant C."/>
        </authorList>
    </citation>
    <scope>NUCLEOTIDE SEQUENCE [LARGE SCALE GENOMIC DNA]</scope>
    <source>
        <strain evidence="7 9">ATI7-C-A5</strain>
    </source>
</reference>
<evidence type="ECO:0000256" key="4">
    <source>
        <dbReference type="ARBA" id="ARBA00022801"/>
    </source>
</evidence>
<dbReference type="Pfam" id="PF00753">
    <property type="entry name" value="Lactamase_B"/>
    <property type="match status" value="1"/>
</dbReference>
<dbReference type="SMART" id="SM00849">
    <property type="entry name" value="Lactamase_B"/>
    <property type="match status" value="1"/>
</dbReference>
<evidence type="ECO:0000313" key="7">
    <source>
        <dbReference type="EMBL" id="MDV6234103.1"/>
    </source>
</evidence>
<dbReference type="EMBL" id="NPEF01000226">
    <property type="protein sequence ID" value="PJZ91723.1"/>
    <property type="molecule type" value="Genomic_DNA"/>
</dbReference>
<dbReference type="GO" id="GO:0046872">
    <property type="term" value="F:metal ion binding"/>
    <property type="evidence" value="ECO:0007669"/>
    <property type="project" value="UniProtKB-KW"/>
</dbReference>
<comment type="similarity">
    <text evidence="2">Belongs to the metallo-beta-lactamase superfamily.</text>
</comment>
<comment type="caution">
    <text evidence="8">The sequence shown here is derived from an EMBL/GenBank/DDBJ whole genome shotgun (WGS) entry which is preliminary data.</text>
</comment>
<reference evidence="8" key="1">
    <citation type="submission" date="2017-07" db="EMBL/GenBank/DDBJ databases">
        <title>Leptospira spp. isolated from tropical soils.</title>
        <authorList>
            <person name="Thibeaux R."/>
            <person name="Iraola G."/>
            <person name="Ferres I."/>
            <person name="Bierque E."/>
            <person name="Girault D."/>
            <person name="Soupe-Gilbert M.-E."/>
            <person name="Picardeau M."/>
            <person name="Goarant C."/>
        </authorList>
    </citation>
    <scope>NUCLEOTIDE SEQUENCE [LARGE SCALE GENOMIC DNA]</scope>
    <source>
        <strain evidence="8">ATI7-C-A5</strain>
    </source>
</reference>
<gene>
    <name evidence="7" type="ORF">CH379_000455</name>
    <name evidence="8" type="ORF">CH379_17085</name>
</gene>
<evidence type="ECO:0000313" key="8">
    <source>
        <dbReference type="EMBL" id="PJZ91723.1"/>
    </source>
</evidence>
<dbReference type="PANTHER" id="PTHR42978:SF7">
    <property type="entry name" value="METALLO-HYDROLASE RV2300C-RELATED"/>
    <property type="match status" value="1"/>
</dbReference>
<accession>A0A2N0B5F1</accession>
<dbReference type="EMBL" id="NPEF02000001">
    <property type="protein sequence ID" value="MDV6234103.1"/>
    <property type="molecule type" value="Genomic_DNA"/>
</dbReference>
<dbReference type="Proteomes" id="UP000232122">
    <property type="component" value="Unassembled WGS sequence"/>
</dbReference>
<keyword evidence="4 8" id="KW-0378">Hydrolase</keyword>
<name>A0A2N0B5F1_9LEPT</name>
<comment type="cofactor">
    <cofactor evidence="1">
        <name>Zn(2+)</name>
        <dbReference type="ChEBI" id="CHEBI:29105"/>
    </cofactor>
</comment>
<protein>
    <submittedName>
        <fullName evidence="8">Hydrolase</fullName>
    </submittedName>
    <submittedName>
        <fullName evidence="7">N-acyl homoserine lactonase family protein</fullName>
    </submittedName>
</protein>